<protein>
    <submittedName>
        <fullName evidence="1">Uncharacterized protein</fullName>
    </submittedName>
</protein>
<evidence type="ECO:0000313" key="2">
    <source>
        <dbReference type="Proteomes" id="UP000248039"/>
    </source>
</evidence>
<dbReference type="RefSeq" id="WP_220040602.1">
    <property type="nucleotide sequence ID" value="NZ_PYBW01000039.1"/>
</dbReference>
<feature type="non-terminal residue" evidence="1">
    <location>
        <position position="218"/>
    </location>
</feature>
<evidence type="ECO:0000313" key="1">
    <source>
        <dbReference type="EMBL" id="PYC80508.1"/>
    </source>
</evidence>
<reference evidence="1 2" key="1">
    <citation type="submission" date="2018-03" db="EMBL/GenBank/DDBJ databases">
        <title>Bioinformatic expansion and discovery of thiopeptide antibiotics.</title>
        <authorList>
            <person name="Schwalen C.J."/>
            <person name="Hudson G.A."/>
            <person name="Mitchell D.A."/>
        </authorList>
    </citation>
    <scope>NUCLEOTIDE SEQUENCE [LARGE SCALE GENOMIC DNA]</scope>
    <source>
        <strain evidence="1 2">ATCC 21389</strain>
    </source>
</reference>
<name>A0A2V4P6Z8_9ACTN</name>
<proteinExistence type="predicted"/>
<dbReference type="AlphaFoldDB" id="A0A2V4P6Z8"/>
<accession>A0A2V4P6Z8</accession>
<keyword evidence="2" id="KW-1185">Reference proteome</keyword>
<sequence>MKIASDPALIGFQERIGEPTAQHRCGCPYCARRVTARACRPTRRSGRISTLQLTVRSTCLATTVLAGAGVAGLSLGAGTARADSAPSHAGWDGSVYWFQNESGEWRYTKYYDTYVARTQKAGSSGSSGVKQGWDGSVYWFQNESGEWRYTKYYDTYVARTQKADSSGSSDSSGMKQGFDGSVYWFQNESGEWRYTKYYDTYLARTQQVSSANSSGSSG</sequence>
<comment type="caution">
    <text evidence="1">The sequence shown here is derived from an EMBL/GenBank/DDBJ whole genome shotgun (WGS) entry which is preliminary data.</text>
</comment>
<gene>
    <name evidence="1" type="ORF">C7C46_12475</name>
</gene>
<dbReference type="EMBL" id="PYBW01000039">
    <property type="protein sequence ID" value="PYC80508.1"/>
    <property type="molecule type" value="Genomic_DNA"/>
</dbReference>
<organism evidence="1 2">
    <name type="scientific">Streptomyces tateyamensis</name>
    <dbReference type="NCBI Taxonomy" id="565073"/>
    <lineage>
        <taxon>Bacteria</taxon>
        <taxon>Bacillati</taxon>
        <taxon>Actinomycetota</taxon>
        <taxon>Actinomycetes</taxon>
        <taxon>Kitasatosporales</taxon>
        <taxon>Streptomycetaceae</taxon>
        <taxon>Streptomyces</taxon>
    </lineage>
</organism>
<dbReference type="Proteomes" id="UP000248039">
    <property type="component" value="Unassembled WGS sequence"/>
</dbReference>